<name>Q0EVT9_9PROT</name>
<feature type="transmembrane region" description="Helical" evidence="7">
    <location>
        <begin position="166"/>
        <end position="184"/>
    </location>
</feature>
<dbReference type="PROSITE" id="PS00198">
    <property type="entry name" value="4FE4S_FER_1"/>
    <property type="match status" value="1"/>
</dbReference>
<dbReference type="PANTHER" id="PTHR30176:SF3">
    <property type="entry name" value="FERREDOXIN-TYPE PROTEIN NAPH"/>
    <property type="match status" value="1"/>
</dbReference>
<dbReference type="GO" id="GO:0051539">
    <property type="term" value="F:4 iron, 4 sulfur cluster binding"/>
    <property type="evidence" value="ECO:0007669"/>
    <property type="project" value="UniProtKB-KW"/>
</dbReference>
<evidence type="ECO:0000256" key="3">
    <source>
        <dbReference type="ARBA" id="ARBA00022723"/>
    </source>
</evidence>
<evidence type="ECO:0000313" key="9">
    <source>
        <dbReference type="EMBL" id="EAU53377.1"/>
    </source>
</evidence>
<dbReference type="InParanoid" id="Q0EVT9"/>
<accession>Q0EVT9</accession>
<feature type="domain" description="4Fe-4S ferredoxin-type" evidence="8">
    <location>
        <begin position="261"/>
        <end position="289"/>
    </location>
</feature>
<dbReference type="InterPro" id="IPR032879">
    <property type="entry name" value="FixG_C"/>
</dbReference>
<gene>
    <name evidence="9" type="ORF">SPV1_10281</name>
</gene>
<dbReference type="Pfam" id="PF13746">
    <property type="entry name" value="Fer4_18"/>
    <property type="match status" value="1"/>
</dbReference>
<dbReference type="InterPro" id="IPR013783">
    <property type="entry name" value="Ig-like_fold"/>
</dbReference>
<evidence type="ECO:0000256" key="4">
    <source>
        <dbReference type="ARBA" id="ARBA00022982"/>
    </source>
</evidence>
<dbReference type="AlphaFoldDB" id="Q0EVT9"/>
<keyword evidence="7" id="KW-1133">Transmembrane helix</keyword>
<keyword evidence="4" id="KW-0249">Electron transport</keyword>
<dbReference type="SUPFAM" id="SSF54862">
    <property type="entry name" value="4Fe-4S ferredoxins"/>
    <property type="match status" value="1"/>
</dbReference>
<keyword evidence="10" id="KW-1185">Reference proteome</keyword>
<dbReference type="eggNOG" id="COG0348">
    <property type="taxonomic scope" value="Bacteria"/>
</dbReference>
<proteinExistence type="predicted"/>
<dbReference type="EMBL" id="AATS01000026">
    <property type="protein sequence ID" value="EAU53377.1"/>
    <property type="molecule type" value="Genomic_DNA"/>
</dbReference>
<comment type="caution">
    <text evidence="9">The sequence shown here is derived from an EMBL/GenBank/DDBJ whole genome shotgun (WGS) entry which is preliminary data.</text>
</comment>
<dbReference type="HOGENOM" id="CLU_032118_0_0_0"/>
<dbReference type="PROSITE" id="PS51379">
    <property type="entry name" value="4FE4S_FER_2"/>
    <property type="match status" value="1"/>
</dbReference>
<organism evidence="9 10">
    <name type="scientific">Mariprofundus ferrooxydans PV-1</name>
    <dbReference type="NCBI Taxonomy" id="314345"/>
    <lineage>
        <taxon>Bacteria</taxon>
        <taxon>Pseudomonadati</taxon>
        <taxon>Pseudomonadota</taxon>
        <taxon>Candidatius Mariprofundia</taxon>
        <taxon>Mariprofundales</taxon>
        <taxon>Mariprofundaceae</taxon>
        <taxon>Mariprofundus</taxon>
    </lineage>
</organism>
<feature type="transmembrane region" description="Helical" evidence="7">
    <location>
        <begin position="340"/>
        <end position="358"/>
    </location>
</feature>
<dbReference type="PANTHER" id="PTHR30176">
    <property type="entry name" value="FERREDOXIN-TYPE PROTEIN NAPH"/>
    <property type="match status" value="1"/>
</dbReference>
<protein>
    <submittedName>
        <fullName evidence="9">4Fe-4S ferredoxin, iron-sulfur binding protein</fullName>
    </submittedName>
</protein>
<evidence type="ECO:0000256" key="7">
    <source>
        <dbReference type="SAM" id="Phobius"/>
    </source>
</evidence>
<evidence type="ECO:0000256" key="1">
    <source>
        <dbReference type="ARBA" id="ARBA00022448"/>
    </source>
</evidence>
<dbReference type="Gene3D" id="2.60.40.10">
    <property type="entry name" value="Immunoglobulins"/>
    <property type="match status" value="1"/>
</dbReference>
<keyword evidence="7" id="KW-0472">Membrane</keyword>
<dbReference type="InterPro" id="IPR017900">
    <property type="entry name" value="4Fe4S_Fe_S_CS"/>
</dbReference>
<reference evidence="9 10" key="1">
    <citation type="submission" date="2006-09" db="EMBL/GenBank/DDBJ databases">
        <authorList>
            <person name="Emerson D."/>
            <person name="Ferriera S."/>
            <person name="Johnson J."/>
            <person name="Kravitz S."/>
            <person name="Halpern A."/>
            <person name="Remington K."/>
            <person name="Beeson K."/>
            <person name="Tran B."/>
            <person name="Rogers Y.-H."/>
            <person name="Friedman R."/>
            <person name="Venter J.C."/>
        </authorList>
    </citation>
    <scope>NUCLEOTIDE SEQUENCE [LARGE SCALE GENOMIC DNA]</scope>
    <source>
        <strain evidence="9 10">PV-1</strain>
    </source>
</reference>
<dbReference type="NCBIfam" id="TIGR02745">
    <property type="entry name" value="ccoG_rdxA_fixG"/>
    <property type="match status" value="1"/>
</dbReference>
<evidence type="ECO:0000256" key="2">
    <source>
        <dbReference type="ARBA" id="ARBA00022485"/>
    </source>
</evidence>
<keyword evidence="3" id="KW-0479">Metal-binding</keyword>
<evidence type="ECO:0000256" key="5">
    <source>
        <dbReference type="ARBA" id="ARBA00023004"/>
    </source>
</evidence>
<keyword evidence="1" id="KW-0813">Transport</keyword>
<keyword evidence="2" id="KW-0004">4Fe-4S</keyword>
<dbReference type="InterPro" id="IPR017896">
    <property type="entry name" value="4Fe4S_Fe-S-bd"/>
</dbReference>
<dbReference type="InterPro" id="IPR014116">
    <property type="entry name" value="Cyt_c_oxidase_cbb3_FixG"/>
</dbReference>
<evidence type="ECO:0000256" key="6">
    <source>
        <dbReference type="ARBA" id="ARBA00023014"/>
    </source>
</evidence>
<keyword evidence="7" id="KW-0812">Transmembrane</keyword>
<dbReference type="GO" id="GO:0046872">
    <property type="term" value="F:metal ion binding"/>
    <property type="evidence" value="ECO:0007669"/>
    <property type="project" value="UniProtKB-KW"/>
</dbReference>
<dbReference type="Proteomes" id="UP000005297">
    <property type="component" value="Unassembled WGS sequence"/>
</dbReference>
<dbReference type="GO" id="GO:0005886">
    <property type="term" value="C:plasma membrane"/>
    <property type="evidence" value="ECO:0007669"/>
    <property type="project" value="TreeGrafter"/>
</dbReference>
<evidence type="ECO:0000313" key="10">
    <source>
        <dbReference type="Proteomes" id="UP000005297"/>
    </source>
</evidence>
<evidence type="ECO:0000259" key="8">
    <source>
        <dbReference type="PROSITE" id="PS51379"/>
    </source>
</evidence>
<keyword evidence="6" id="KW-0411">Iron-sulfur</keyword>
<dbReference type="Pfam" id="PF11614">
    <property type="entry name" value="FixG_C"/>
    <property type="match status" value="1"/>
</dbReference>
<dbReference type="STRING" id="314344.AL013_07430"/>
<dbReference type="Pfam" id="PF12801">
    <property type="entry name" value="Fer4_5"/>
    <property type="match status" value="1"/>
</dbReference>
<feature type="transmembrane region" description="Helical" evidence="7">
    <location>
        <begin position="196"/>
        <end position="217"/>
    </location>
</feature>
<feature type="transmembrane region" description="Helical" evidence="7">
    <location>
        <begin position="46"/>
        <end position="63"/>
    </location>
</feature>
<dbReference type="InterPro" id="IPR051684">
    <property type="entry name" value="Electron_Trans/Redox"/>
</dbReference>
<feature type="transmembrane region" description="Helical" evidence="7">
    <location>
        <begin position="92"/>
        <end position="113"/>
    </location>
</feature>
<sequence length="476" mass="54074">MQQGVDMQEQEQVNIDELYADARHWHVNTGGETIHAMRVPGRFRNFKWFASCLWLLYLIAPYIRWEGHQAILFNIPERQFHLFSITLWPQDIWMLSLVLILLAMTLFGVTAVAGRVWCGYFCFQTIWTDWFTWLEEKIEGTPVQRRKLDAAPWSLRKIRLKLFKHTLWLLISILTGVTFAAYFTDAFELWHSYLTFNAPQVAWVVVAVFVFGTYVFAGFMREQVCFWLCPYARIQSVMVDKDTVLPTYDEGRGEPRGKVRGKGSEGRGDCIDCRLCVGVCPTGVDIREGMQEGCITCGMCIDACDSIMDKVNRPRGLIRYASEKEMAGEVLPPLFRRPRVIAYSTIFLLAVGGIVYGLTHIPPVELSVVHARQPLYIQMSNGMIENKYTIKALNKTSADRHFQLRVEGAPGVHIVGDAGAGIVLESGKMVPFHVFLAAEPAALKGEKMPLRLVLESIEPPAIRMEYDSVFIGPARH</sequence>
<keyword evidence="5" id="KW-0408">Iron</keyword>